<dbReference type="PANTHER" id="PTHR33286">
    <property type="entry name" value="BIFUNCTIONAL INHIBITOR/LIPID-TRANSFER PROTEIN/SEED STORAGE 2S ALBUMIN SUPERFAMILY PROTEIN"/>
    <property type="match status" value="1"/>
</dbReference>
<feature type="chain" id="PRO_5015757618" description="Bifunctional inhibitor/plant lipid transfer protein/seed storage helical domain-containing protein" evidence="1">
    <location>
        <begin position="25"/>
        <end position="110"/>
    </location>
</feature>
<dbReference type="Pfam" id="PF14368">
    <property type="entry name" value="LTP_2"/>
    <property type="match status" value="1"/>
</dbReference>
<dbReference type="PANTHER" id="PTHR33286:SF54">
    <property type="entry name" value="BIFUNCTIONAL INHIBITOR_LIPID-TRANSFER PROTEIN_SEED STORAGE 2S ALBUMIN SUPERFAMILY PROTEIN"/>
    <property type="match status" value="1"/>
</dbReference>
<feature type="domain" description="Bifunctional inhibitor/plant lipid transfer protein/seed storage helical" evidence="2">
    <location>
        <begin position="11"/>
        <end position="102"/>
    </location>
</feature>
<dbReference type="Gene3D" id="1.10.110.10">
    <property type="entry name" value="Plant lipid-transfer and hydrophobic proteins"/>
    <property type="match status" value="1"/>
</dbReference>
<proteinExistence type="predicted"/>
<dbReference type="Proteomes" id="UP000243499">
    <property type="component" value="Chromosome 5"/>
</dbReference>
<feature type="signal peptide" evidence="1">
    <location>
        <begin position="1"/>
        <end position="24"/>
    </location>
</feature>
<dbReference type="SUPFAM" id="SSF47699">
    <property type="entry name" value="Bifunctional inhibitor/lipid-transfer protein/seed storage 2S albumin"/>
    <property type="match status" value="1"/>
</dbReference>
<reference evidence="3" key="1">
    <citation type="submission" date="2018-04" db="EMBL/GenBank/DDBJ databases">
        <title>WGS assembly of Panicum hallii.</title>
        <authorList>
            <person name="Lovell J."/>
            <person name="Jenkins J."/>
            <person name="Lowry D."/>
            <person name="Mamidi S."/>
            <person name="Sreedasyam A."/>
            <person name="Weng X."/>
            <person name="Barry K."/>
            <person name="Bonette J."/>
            <person name="Campitelli B."/>
            <person name="Daum C."/>
            <person name="Gordon S."/>
            <person name="Gould B."/>
            <person name="Lipzen A."/>
            <person name="Macqueen A."/>
            <person name="Palacio-Mejia J."/>
            <person name="Plott C."/>
            <person name="Shakirov E."/>
            <person name="Shu S."/>
            <person name="Yoshinaga Y."/>
            <person name="Zane M."/>
            <person name="Rokhsar D."/>
            <person name="Grimwood J."/>
            <person name="Schmutz J."/>
            <person name="Juenger T."/>
        </authorList>
    </citation>
    <scope>NUCLEOTIDE SEQUENCE [LARGE SCALE GENOMIC DNA]</scope>
    <source>
        <strain evidence="3">FIL2</strain>
    </source>
</reference>
<protein>
    <recommendedName>
        <fullName evidence="2">Bifunctional inhibitor/plant lipid transfer protein/seed storage helical domain-containing protein</fullName>
    </recommendedName>
</protein>
<evidence type="ECO:0000259" key="2">
    <source>
        <dbReference type="Pfam" id="PF14368"/>
    </source>
</evidence>
<evidence type="ECO:0000256" key="1">
    <source>
        <dbReference type="SAM" id="SignalP"/>
    </source>
</evidence>
<dbReference type="AlphaFoldDB" id="A0A2S3HQT5"/>
<dbReference type="Gramene" id="PAN27996">
    <property type="protein sequence ID" value="PAN27996"/>
    <property type="gene ID" value="PAHAL_5G123600"/>
</dbReference>
<evidence type="ECO:0000313" key="3">
    <source>
        <dbReference type="EMBL" id="PAN27996.1"/>
    </source>
</evidence>
<dbReference type="InterPro" id="IPR044741">
    <property type="entry name" value="NsLTP-like"/>
</dbReference>
<sequence>MAKLLGLFSILAFVVAMSIVGSQAEDCAQDLSGLMSECKQYVMFPANPKMPPSDGCCGVVQKVNIPCLCSKVTKEIEKVVCMEKVVYIADKCKRPFSHGFKCGSYTVPAK</sequence>
<dbReference type="InterPro" id="IPR016140">
    <property type="entry name" value="Bifunc_inhib/LTP/seed_store"/>
</dbReference>
<organism evidence="3">
    <name type="scientific">Panicum hallii</name>
    <dbReference type="NCBI Taxonomy" id="206008"/>
    <lineage>
        <taxon>Eukaryota</taxon>
        <taxon>Viridiplantae</taxon>
        <taxon>Streptophyta</taxon>
        <taxon>Embryophyta</taxon>
        <taxon>Tracheophyta</taxon>
        <taxon>Spermatophyta</taxon>
        <taxon>Magnoliopsida</taxon>
        <taxon>Liliopsida</taxon>
        <taxon>Poales</taxon>
        <taxon>Poaceae</taxon>
        <taxon>PACMAD clade</taxon>
        <taxon>Panicoideae</taxon>
        <taxon>Panicodae</taxon>
        <taxon>Paniceae</taxon>
        <taxon>Panicinae</taxon>
        <taxon>Panicum</taxon>
        <taxon>Panicum sect. Panicum</taxon>
    </lineage>
</organism>
<dbReference type="CDD" id="cd04660">
    <property type="entry name" value="nsLTP_like"/>
    <property type="match status" value="1"/>
</dbReference>
<accession>A0A2S3HQT5</accession>
<keyword evidence="1" id="KW-0732">Signal</keyword>
<gene>
    <name evidence="3" type="ORF">PAHAL_5G123600</name>
</gene>
<dbReference type="InterPro" id="IPR036312">
    <property type="entry name" value="Bifun_inhib/LTP/seed_sf"/>
</dbReference>
<dbReference type="EMBL" id="CM008050">
    <property type="protein sequence ID" value="PAN27996.1"/>
    <property type="molecule type" value="Genomic_DNA"/>
</dbReference>
<name>A0A2S3HQT5_9POAL</name>